<dbReference type="InterPro" id="IPR013096">
    <property type="entry name" value="Cupin_2"/>
</dbReference>
<dbReference type="GO" id="GO:0003677">
    <property type="term" value="F:DNA binding"/>
    <property type="evidence" value="ECO:0007669"/>
    <property type="project" value="UniProtKB-KW"/>
</dbReference>
<dbReference type="PANTHER" id="PTHR46797:SF11">
    <property type="entry name" value="HTH-TYPE TRANSCRIPTIONAL REGULATOR PUUR"/>
    <property type="match status" value="1"/>
</dbReference>
<feature type="domain" description="HTH cro/C1-type" evidence="2">
    <location>
        <begin position="29"/>
        <end position="83"/>
    </location>
</feature>
<dbReference type="EMBL" id="CABVPL010000053">
    <property type="protein sequence ID" value="VWC11665.1"/>
    <property type="molecule type" value="Genomic_DNA"/>
</dbReference>
<dbReference type="GO" id="GO:0003700">
    <property type="term" value="F:DNA-binding transcription factor activity"/>
    <property type="evidence" value="ECO:0007669"/>
    <property type="project" value="TreeGrafter"/>
</dbReference>
<dbReference type="CDD" id="cd02209">
    <property type="entry name" value="cupin_XRE_C"/>
    <property type="match status" value="1"/>
</dbReference>
<dbReference type="Pfam" id="PF01381">
    <property type="entry name" value="HTH_3"/>
    <property type="match status" value="1"/>
</dbReference>
<proteinExistence type="predicted"/>
<name>A0A6P2PWC8_9BURK</name>
<dbReference type="InterPro" id="IPR001387">
    <property type="entry name" value="Cro/C1-type_HTH"/>
</dbReference>
<evidence type="ECO:0000259" key="2">
    <source>
        <dbReference type="PROSITE" id="PS50943"/>
    </source>
</evidence>
<accession>A0A6P2PWC8</accession>
<dbReference type="GO" id="GO:0005829">
    <property type="term" value="C:cytosol"/>
    <property type="evidence" value="ECO:0007669"/>
    <property type="project" value="TreeGrafter"/>
</dbReference>
<dbReference type="SUPFAM" id="SSF47413">
    <property type="entry name" value="lambda repressor-like DNA-binding domains"/>
    <property type="match status" value="1"/>
</dbReference>
<evidence type="ECO:0000313" key="4">
    <source>
        <dbReference type="Proteomes" id="UP000494222"/>
    </source>
</evidence>
<dbReference type="InterPro" id="IPR050807">
    <property type="entry name" value="TransReg_Diox_bact_type"/>
</dbReference>
<dbReference type="InterPro" id="IPR010982">
    <property type="entry name" value="Lambda_DNA-bd_dom_sf"/>
</dbReference>
<dbReference type="AlphaFoldDB" id="A0A6P2PWC8"/>
<dbReference type="PANTHER" id="PTHR46797">
    <property type="entry name" value="HTH-TYPE TRANSCRIPTIONAL REGULATOR"/>
    <property type="match status" value="1"/>
</dbReference>
<gene>
    <name evidence="3" type="ORF">BLA24064_05325</name>
</gene>
<dbReference type="Gene3D" id="2.60.120.10">
    <property type="entry name" value="Jelly Rolls"/>
    <property type="match status" value="1"/>
</dbReference>
<dbReference type="Proteomes" id="UP000494222">
    <property type="component" value="Unassembled WGS sequence"/>
</dbReference>
<dbReference type="Gene3D" id="1.10.260.40">
    <property type="entry name" value="lambda repressor-like DNA-binding domains"/>
    <property type="match status" value="1"/>
</dbReference>
<dbReference type="SUPFAM" id="SSF51182">
    <property type="entry name" value="RmlC-like cupins"/>
    <property type="match status" value="1"/>
</dbReference>
<dbReference type="CDD" id="cd00093">
    <property type="entry name" value="HTH_XRE"/>
    <property type="match status" value="1"/>
</dbReference>
<dbReference type="SMART" id="SM00530">
    <property type="entry name" value="HTH_XRE"/>
    <property type="match status" value="1"/>
</dbReference>
<dbReference type="InterPro" id="IPR011051">
    <property type="entry name" value="RmlC_Cupin_sf"/>
</dbReference>
<protein>
    <submittedName>
        <fullName evidence="3">MerR family regulatory protein</fullName>
    </submittedName>
</protein>
<evidence type="ECO:0000313" key="3">
    <source>
        <dbReference type="EMBL" id="VWC11665.1"/>
    </source>
</evidence>
<dbReference type="PROSITE" id="PS50943">
    <property type="entry name" value="HTH_CROC1"/>
    <property type="match status" value="1"/>
</dbReference>
<organism evidence="3 4">
    <name type="scientific">Burkholderia latens</name>
    <dbReference type="NCBI Taxonomy" id="488446"/>
    <lineage>
        <taxon>Bacteria</taxon>
        <taxon>Pseudomonadati</taxon>
        <taxon>Pseudomonadota</taxon>
        <taxon>Betaproteobacteria</taxon>
        <taxon>Burkholderiales</taxon>
        <taxon>Burkholderiaceae</taxon>
        <taxon>Burkholderia</taxon>
        <taxon>Burkholderia cepacia complex</taxon>
    </lineage>
</organism>
<sequence>MPNAPFHFFTALQIVSETESMSTEVAERLRFVRNKHGLSQRELAKRAGVTNGTISLIEQGRVSPSVGSLKKLLECIPMSLAEFFTFELVESRAVVSRRDEMPNLGNDALAFHLVGAGVKDRNMCIMREVYQPLADTGPEMLAHAGHEGGIVVSGRLELTVDGATWLLDPGDGYYFESRLPHRFRNPSAEQLCEVVSANSPATF</sequence>
<dbReference type="InterPro" id="IPR014710">
    <property type="entry name" value="RmlC-like_jellyroll"/>
</dbReference>
<reference evidence="3 4" key="1">
    <citation type="submission" date="2019-09" db="EMBL/GenBank/DDBJ databases">
        <authorList>
            <person name="Depoorter E."/>
        </authorList>
    </citation>
    <scope>NUCLEOTIDE SEQUENCE [LARGE SCALE GENOMIC DNA]</scope>
    <source>
        <strain evidence="3">LMG 24064</strain>
    </source>
</reference>
<keyword evidence="1" id="KW-0238">DNA-binding</keyword>
<evidence type="ECO:0000256" key="1">
    <source>
        <dbReference type="ARBA" id="ARBA00023125"/>
    </source>
</evidence>
<dbReference type="Pfam" id="PF07883">
    <property type="entry name" value="Cupin_2"/>
    <property type="match status" value="1"/>
</dbReference>